<evidence type="ECO:0000313" key="5">
    <source>
        <dbReference type="Proteomes" id="UP001158730"/>
    </source>
</evidence>
<feature type="domain" description="Glycosyltransferase subfamily 4-like N-terminal" evidence="3">
    <location>
        <begin position="20"/>
        <end position="180"/>
    </location>
</feature>
<proteinExistence type="predicted"/>
<dbReference type="Pfam" id="PF13439">
    <property type="entry name" value="Glyco_transf_4"/>
    <property type="match status" value="1"/>
</dbReference>
<accession>A0AA42SUN2</accession>
<gene>
    <name evidence="4" type="ORF">N5C05_14425</name>
</gene>
<name>A0AA42SUN2_AQUAC</name>
<dbReference type="PANTHER" id="PTHR46401:SF2">
    <property type="entry name" value="GLYCOSYLTRANSFERASE WBBK-RELATED"/>
    <property type="match status" value="1"/>
</dbReference>
<evidence type="ECO:0000259" key="3">
    <source>
        <dbReference type="Pfam" id="PF13439"/>
    </source>
</evidence>
<dbReference type="CDD" id="cd03809">
    <property type="entry name" value="GT4_MtfB-like"/>
    <property type="match status" value="1"/>
</dbReference>
<dbReference type="Proteomes" id="UP001158730">
    <property type="component" value="Unassembled WGS sequence"/>
</dbReference>
<evidence type="ECO:0000313" key="4">
    <source>
        <dbReference type="EMBL" id="MDH1055951.1"/>
    </source>
</evidence>
<protein>
    <submittedName>
        <fullName evidence="4">Glycosyltransferase family 4 protein</fullName>
    </submittedName>
</protein>
<evidence type="ECO:0000259" key="2">
    <source>
        <dbReference type="Pfam" id="PF00534"/>
    </source>
</evidence>
<dbReference type="GO" id="GO:0009103">
    <property type="term" value="P:lipopolysaccharide biosynthetic process"/>
    <property type="evidence" value="ECO:0007669"/>
    <property type="project" value="TreeGrafter"/>
</dbReference>
<keyword evidence="1" id="KW-0808">Transferase</keyword>
<dbReference type="GO" id="GO:0016757">
    <property type="term" value="F:glycosyltransferase activity"/>
    <property type="evidence" value="ECO:0007669"/>
    <property type="project" value="InterPro"/>
</dbReference>
<dbReference type="PANTHER" id="PTHR46401">
    <property type="entry name" value="GLYCOSYLTRANSFERASE WBBK-RELATED"/>
    <property type="match status" value="1"/>
</dbReference>
<dbReference type="AlphaFoldDB" id="A0AA42SUN2"/>
<dbReference type="InterPro" id="IPR001296">
    <property type="entry name" value="Glyco_trans_1"/>
</dbReference>
<sequence>MTRPLRVVLNANIMLAPLTGIGQYVGELGHALLQRDDVQLSFTYGLRYGHSLPHQGLRNYSLLRDLAKRVLPKPYQAKRWVERRVLSRALRVEGADLYHEPSLWPQRVAHPMVFTLHDLTHVHYPQTQPADRLRAIEQTLDQAVESARKILCVSEFTAQQAMQHYGLPAERLCITPLGVSPLFQPCSPEQSFVMLRSLGLQYRSFLLCVATLEPRKNLELVFQAMRHLPPSLLEQCPLVLCGAQGWGEIPPSLAALERCGHVIRTGYLERESLSWLMGSARMLLFPSLYEGFGLPILEAMASGTPVITANCSAMPEIGGEAALYVDPNDPARLAETICLLLEDMALWQRLQRSGLERAKRFSWARTAELTAAAYRAALS</sequence>
<dbReference type="Pfam" id="PF00534">
    <property type="entry name" value="Glycos_transf_1"/>
    <property type="match status" value="1"/>
</dbReference>
<dbReference type="RefSeq" id="WP_280054452.1">
    <property type="nucleotide sequence ID" value="NZ_JAOBYN010000012.1"/>
</dbReference>
<comment type="caution">
    <text evidence="4">The sequence shown here is derived from an EMBL/GenBank/DDBJ whole genome shotgun (WGS) entry which is preliminary data.</text>
</comment>
<dbReference type="SUPFAM" id="SSF53756">
    <property type="entry name" value="UDP-Glycosyltransferase/glycogen phosphorylase"/>
    <property type="match status" value="1"/>
</dbReference>
<dbReference type="InterPro" id="IPR028098">
    <property type="entry name" value="Glyco_trans_4-like_N"/>
</dbReference>
<organism evidence="4 5">
    <name type="scientific">Aquipseudomonas alcaligenes</name>
    <name type="common">Pseudomonas alcaligenes</name>
    <dbReference type="NCBI Taxonomy" id="43263"/>
    <lineage>
        <taxon>Bacteria</taxon>
        <taxon>Pseudomonadati</taxon>
        <taxon>Pseudomonadota</taxon>
        <taxon>Gammaproteobacteria</taxon>
        <taxon>Pseudomonadales</taxon>
        <taxon>Pseudomonadaceae</taxon>
        <taxon>Aquipseudomonas</taxon>
    </lineage>
</organism>
<dbReference type="Gene3D" id="3.40.50.2000">
    <property type="entry name" value="Glycogen Phosphorylase B"/>
    <property type="match status" value="2"/>
</dbReference>
<dbReference type="EMBL" id="JAOBYN010000012">
    <property type="protein sequence ID" value="MDH1055951.1"/>
    <property type="molecule type" value="Genomic_DNA"/>
</dbReference>
<feature type="domain" description="Glycosyl transferase family 1" evidence="2">
    <location>
        <begin position="204"/>
        <end position="352"/>
    </location>
</feature>
<evidence type="ECO:0000256" key="1">
    <source>
        <dbReference type="ARBA" id="ARBA00022679"/>
    </source>
</evidence>
<reference evidence="4" key="1">
    <citation type="submission" date="2022-09" db="EMBL/GenBank/DDBJ databases">
        <title>Intensive care unit water sources are persistently colonized with multi-drug resistant bacteria and are the site of extensive horizontal gene transfer of antibiotic resistance genes.</title>
        <authorList>
            <person name="Diorio-Toth L."/>
        </authorList>
    </citation>
    <scope>NUCLEOTIDE SEQUENCE</scope>
    <source>
        <strain evidence="4">GD03990</strain>
    </source>
</reference>